<accession>A0A4U7JGS9</accession>
<proteinExistence type="inferred from homology"/>
<evidence type="ECO:0000256" key="4">
    <source>
        <dbReference type="ARBA" id="ARBA00023080"/>
    </source>
</evidence>
<evidence type="ECO:0000313" key="7">
    <source>
        <dbReference type="EMBL" id="QNU67196.1"/>
    </source>
</evidence>
<organism evidence="7 8">
    <name type="scientific">Ruminiclostridium herbifermentans</name>
    <dbReference type="NCBI Taxonomy" id="2488810"/>
    <lineage>
        <taxon>Bacteria</taxon>
        <taxon>Bacillati</taxon>
        <taxon>Bacillota</taxon>
        <taxon>Clostridia</taxon>
        <taxon>Eubacteriales</taxon>
        <taxon>Oscillospiraceae</taxon>
        <taxon>Ruminiclostridium</taxon>
    </lineage>
</organism>
<dbReference type="GO" id="GO:0006226">
    <property type="term" value="P:dUMP biosynthetic process"/>
    <property type="evidence" value="ECO:0007669"/>
    <property type="project" value="InterPro"/>
</dbReference>
<comment type="catalytic activity">
    <reaction evidence="5">
        <text>dUTP + H2O = dUMP + diphosphate + H(+)</text>
        <dbReference type="Rhea" id="RHEA:10248"/>
        <dbReference type="ChEBI" id="CHEBI:15377"/>
        <dbReference type="ChEBI" id="CHEBI:15378"/>
        <dbReference type="ChEBI" id="CHEBI:33019"/>
        <dbReference type="ChEBI" id="CHEBI:61555"/>
        <dbReference type="ChEBI" id="CHEBI:246422"/>
        <dbReference type="EC" id="3.6.1.23"/>
    </reaction>
</comment>
<dbReference type="Proteomes" id="UP000306409">
    <property type="component" value="Chromosome"/>
</dbReference>
<name>A0A4U7JGS9_9FIRM</name>
<keyword evidence="3 7" id="KW-0378">Hydrolase</keyword>
<dbReference type="InterPro" id="IPR029054">
    <property type="entry name" value="dUTPase-like"/>
</dbReference>
<keyword evidence="8" id="KW-1185">Reference proteome</keyword>
<dbReference type="PANTHER" id="PTHR11241">
    <property type="entry name" value="DEOXYURIDINE 5'-TRIPHOSPHATE NUCLEOTIDOHYDROLASE"/>
    <property type="match status" value="1"/>
</dbReference>
<dbReference type="GO" id="GO:0000287">
    <property type="term" value="F:magnesium ion binding"/>
    <property type="evidence" value="ECO:0007669"/>
    <property type="project" value="InterPro"/>
</dbReference>
<dbReference type="InterPro" id="IPR036157">
    <property type="entry name" value="dUTPase-like_sf"/>
</dbReference>
<dbReference type="RefSeq" id="WP_137697261.1">
    <property type="nucleotide sequence ID" value="NZ_CP061336.1"/>
</dbReference>
<feature type="domain" description="dUTPase-like" evidence="6">
    <location>
        <begin position="14"/>
        <end position="98"/>
    </location>
</feature>
<dbReference type="NCBIfam" id="TIGR00576">
    <property type="entry name" value="dut"/>
    <property type="match status" value="1"/>
</dbReference>
<dbReference type="GO" id="GO:0004170">
    <property type="term" value="F:dUTP diphosphatase activity"/>
    <property type="evidence" value="ECO:0007669"/>
    <property type="project" value="UniProtKB-EC"/>
</dbReference>
<evidence type="ECO:0000256" key="5">
    <source>
        <dbReference type="ARBA" id="ARBA00047686"/>
    </source>
</evidence>
<gene>
    <name evidence="7" type="primary">dut</name>
    <name evidence="7" type="ORF">EHE19_001170</name>
</gene>
<dbReference type="SUPFAM" id="SSF51283">
    <property type="entry name" value="dUTPase-like"/>
    <property type="match status" value="1"/>
</dbReference>
<evidence type="ECO:0000256" key="1">
    <source>
        <dbReference type="ARBA" id="ARBA00006581"/>
    </source>
</evidence>
<reference evidence="7 8" key="1">
    <citation type="submission" date="2020-09" db="EMBL/GenBank/DDBJ databases">
        <title>Characterization and genome sequencing of Ruminiclostridium sp. nov. MA18.</title>
        <authorList>
            <person name="Rettenmaier R."/>
            <person name="Kowollik M.-L."/>
            <person name="Liebl W."/>
            <person name="Zverlov V."/>
        </authorList>
    </citation>
    <scope>NUCLEOTIDE SEQUENCE [LARGE SCALE GENOMIC DNA]</scope>
    <source>
        <strain evidence="7 8">MA18</strain>
    </source>
</reference>
<dbReference type="PANTHER" id="PTHR11241:SF0">
    <property type="entry name" value="DEOXYURIDINE 5'-TRIPHOSPHATE NUCLEOTIDOHYDROLASE"/>
    <property type="match status" value="1"/>
</dbReference>
<dbReference type="OrthoDB" id="9809956at2"/>
<dbReference type="NCBIfam" id="NF001862">
    <property type="entry name" value="PRK00601.1"/>
    <property type="match status" value="1"/>
</dbReference>
<evidence type="ECO:0000256" key="2">
    <source>
        <dbReference type="ARBA" id="ARBA00012379"/>
    </source>
</evidence>
<dbReference type="EC" id="3.6.1.23" evidence="2"/>
<protein>
    <recommendedName>
        <fullName evidence="2">dUTP diphosphatase</fullName>
        <ecNumber evidence="2">3.6.1.23</ecNumber>
    </recommendedName>
</protein>
<dbReference type="GO" id="GO:0046081">
    <property type="term" value="P:dUTP catabolic process"/>
    <property type="evidence" value="ECO:0007669"/>
    <property type="project" value="InterPro"/>
</dbReference>
<evidence type="ECO:0000256" key="3">
    <source>
        <dbReference type="ARBA" id="ARBA00022801"/>
    </source>
</evidence>
<keyword evidence="4" id="KW-0546">Nucleotide metabolism</keyword>
<dbReference type="InterPro" id="IPR033704">
    <property type="entry name" value="dUTPase_trimeric"/>
</dbReference>
<sequence>MPVEVFVEICRESAILPKYANEGDAGMDVYAAEEVIIKPGETVVVPTGLKLAIPVGYEIQVRPRSGLSLKTPIRIPNSPGTIDSGYRDELGIIINNSSVVNQNQDINEKFTLDEKGNKNGTYIIRKGDRIAQIVLQVVPKMKLTKVDSVKSIGTDRGGGFGSTGVL</sequence>
<evidence type="ECO:0000259" key="6">
    <source>
        <dbReference type="Pfam" id="PF00692"/>
    </source>
</evidence>
<comment type="similarity">
    <text evidence="1">Belongs to the dUTPase family.</text>
</comment>
<dbReference type="KEGG" id="rher:EHE19_001170"/>
<dbReference type="Gene3D" id="2.70.40.10">
    <property type="match status" value="1"/>
</dbReference>
<dbReference type="AlphaFoldDB" id="A0A4U7JGS9"/>
<dbReference type="Pfam" id="PF00692">
    <property type="entry name" value="dUTPase"/>
    <property type="match status" value="1"/>
</dbReference>
<dbReference type="CDD" id="cd07557">
    <property type="entry name" value="trimeric_dUTPase"/>
    <property type="match status" value="1"/>
</dbReference>
<dbReference type="EMBL" id="CP061336">
    <property type="protein sequence ID" value="QNU67196.1"/>
    <property type="molecule type" value="Genomic_DNA"/>
</dbReference>
<dbReference type="InterPro" id="IPR008181">
    <property type="entry name" value="dUTPase"/>
</dbReference>
<evidence type="ECO:0000313" key="8">
    <source>
        <dbReference type="Proteomes" id="UP000306409"/>
    </source>
</evidence>